<dbReference type="HOGENOM" id="CLU_1758944_0_0_1"/>
<feature type="region of interest" description="Disordered" evidence="1">
    <location>
        <begin position="1"/>
        <end position="29"/>
    </location>
</feature>
<evidence type="ECO:0000313" key="3">
    <source>
        <dbReference type="Proteomes" id="UP000027222"/>
    </source>
</evidence>
<keyword evidence="3" id="KW-1185">Reference proteome</keyword>
<evidence type="ECO:0000313" key="2">
    <source>
        <dbReference type="EMBL" id="KDR80495.1"/>
    </source>
</evidence>
<protein>
    <submittedName>
        <fullName evidence="2">Uncharacterized protein</fullName>
    </submittedName>
</protein>
<proteinExistence type="predicted"/>
<reference evidence="3" key="1">
    <citation type="journal article" date="2014" name="Proc. Natl. Acad. Sci. U.S.A.">
        <title>Extensive sampling of basidiomycete genomes demonstrates inadequacy of the white-rot/brown-rot paradigm for wood decay fungi.</title>
        <authorList>
            <person name="Riley R."/>
            <person name="Salamov A.A."/>
            <person name="Brown D.W."/>
            <person name="Nagy L.G."/>
            <person name="Floudas D."/>
            <person name="Held B.W."/>
            <person name="Levasseur A."/>
            <person name="Lombard V."/>
            <person name="Morin E."/>
            <person name="Otillar R."/>
            <person name="Lindquist E.A."/>
            <person name="Sun H."/>
            <person name="LaButti K.M."/>
            <person name="Schmutz J."/>
            <person name="Jabbour D."/>
            <person name="Luo H."/>
            <person name="Baker S.E."/>
            <person name="Pisabarro A.G."/>
            <person name="Walton J.D."/>
            <person name="Blanchette R.A."/>
            <person name="Henrissat B."/>
            <person name="Martin F."/>
            <person name="Cullen D."/>
            <person name="Hibbett D.S."/>
            <person name="Grigoriev I.V."/>
        </authorList>
    </citation>
    <scope>NUCLEOTIDE SEQUENCE [LARGE SCALE GENOMIC DNA]</scope>
    <source>
        <strain evidence="3">CBS 339.88</strain>
    </source>
</reference>
<organism evidence="2 3">
    <name type="scientific">Galerina marginata (strain CBS 339.88)</name>
    <dbReference type="NCBI Taxonomy" id="685588"/>
    <lineage>
        <taxon>Eukaryota</taxon>
        <taxon>Fungi</taxon>
        <taxon>Dikarya</taxon>
        <taxon>Basidiomycota</taxon>
        <taxon>Agaricomycotina</taxon>
        <taxon>Agaricomycetes</taxon>
        <taxon>Agaricomycetidae</taxon>
        <taxon>Agaricales</taxon>
        <taxon>Agaricineae</taxon>
        <taxon>Strophariaceae</taxon>
        <taxon>Galerina</taxon>
    </lineage>
</organism>
<dbReference type="EMBL" id="KL142372">
    <property type="protein sequence ID" value="KDR80495.1"/>
    <property type="molecule type" value="Genomic_DNA"/>
</dbReference>
<gene>
    <name evidence="2" type="ORF">GALMADRAFT_62280</name>
</gene>
<sequence>MEETRIGVTDAGWLDDSPNGLEKVSKTPITPKILQKGPSWKVSVENERQKILTERDKNIPAKSGKNINDPNENNVQLIDRSYLKKNFRAKLKSDRQLIATIIEKFTLNTEQERAFRIVGNHSVESKSEQLRMYLGGMGGTGKSQVIKH</sequence>
<evidence type="ECO:0000256" key="1">
    <source>
        <dbReference type="SAM" id="MobiDB-lite"/>
    </source>
</evidence>
<dbReference type="OrthoDB" id="432234at2759"/>
<accession>A0A067TBD2</accession>
<dbReference type="Proteomes" id="UP000027222">
    <property type="component" value="Unassembled WGS sequence"/>
</dbReference>
<dbReference type="AlphaFoldDB" id="A0A067TBD2"/>
<name>A0A067TBD2_GALM3</name>